<feature type="transmembrane region" description="Helical" evidence="10">
    <location>
        <begin position="177"/>
        <end position="201"/>
    </location>
</feature>
<accession>A0A238H4P4</accession>
<evidence type="ECO:0000256" key="9">
    <source>
        <dbReference type="ARBA" id="ARBA00037230"/>
    </source>
</evidence>
<dbReference type="PRINTS" id="PR01410">
    <property type="entry name" value="CCBIOGENESIS"/>
</dbReference>
<feature type="domain" description="Cytochrome c-type biogenesis protein CcmF C-terminal" evidence="12">
    <location>
        <begin position="315"/>
        <end position="641"/>
    </location>
</feature>
<feature type="transmembrane region" description="Helical" evidence="10">
    <location>
        <begin position="86"/>
        <end position="109"/>
    </location>
</feature>
<evidence type="ECO:0000256" key="4">
    <source>
        <dbReference type="ARBA" id="ARBA00022519"/>
    </source>
</evidence>
<evidence type="ECO:0000256" key="5">
    <source>
        <dbReference type="ARBA" id="ARBA00022692"/>
    </source>
</evidence>
<evidence type="ECO:0000256" key="8">
    <source>
        <dbReference type="ARBA" id="ARBA00023136"/>
    </source>
</evidence>
<keyword evidence="8 10" id="KW-0472">Membrane</keyword>
<feature type="transmembrane region" description="Helical" evidence="10">
    <location>
        <begin position="425"/>
        <end position="444"/>
    </location>
</feature>
<dbReference type="InterPro" id="IPR002541">
    <property type="entry name" value="Cyt_c_assembly"/>
</dbReference>
<name>A0A238H4P4_9BURK</name>
<evidence type="ECO:0000256" key="3">
    <source>
        <dbReference type="ARBA" id="ARBA00022475"/>
    </source>
</evidence>
<dbReference type="InterPro" id="IPR003567">
    <property type="entry name" value="Cyt_c_biogenesis"/>
</dbReference>
<dbReference type="PANTHER" id="PTHR43653">
    <property type="entry name" value="CYTOCHROME C ASSEMBLY PROTEIN-RELATED"/>
    <property type="match status" value="1"/>
</dbReference>
<sequence length="663" mass="72085">MIPELGQIALLLALAVALILGTLPLLGAARARVDWMSLARPAAQTHFILVGIAFLCLASCFARNDFSVLYVASNSNSALPLPYRIAGVWGGHEGSLLLWLMMLSIWMLAVAQRSRHLPQPLVARILAVMGLISVGFLLFMLTTSNPFVRLSPVPPDGNDLNPLLQDPGMVAHPPMLYMGYVGFSVAFAFALAALLGGNLDATWARWTRPWTTAAWLSLTIGIMLGSMWAYYVLGWGGWWFWDPVENASFMPWLAGTALIHSLAVTEKRGAFKSWTVLLAIITFSLSLLGTFLVRSGVLSSVHAFATDPRRGLFILTFLAVVIGSSLALYAWRAPKVGLGARFGIVSRETMLLGNNVLFIVAMLSVLLGTLYPLLLDALGMGKISVGPPYFDTVFVPLMAPVVFLLGVGPLARWKETELPDLAKRLRWAAAVAVIAAAATGWLAGRLSLGPTLGFLMAYWIVASVATDLWERVRPTGGVKTKLIARLRLLPRAMIGMMIAHLGVAAFAFGVSMVKTFEVERDVRMDVGDTTELAGYVFAFRGVRDMQGPNYDGVQGLIEVTRNGRPVVQLRPEKRIYRVQRTPMTEAAIDPGLTRDLYVSLGEPIHGGGTWIVRVYVKPFVDWIWGGCLLMAIGGALAASDRRYRARSKADQRRTACASSGADA</sequence>
<protein>
    <submittedName>
        <fullName evidence="13">Cytochrome c heme lyase subunit CcmF</fullName>
    </submittedName>
</protein>
<comment type="similarity">
    <text evidence="2">Belongs to the CcmF/CycK/Ccl1/NrfE/CcsA family.</text>
</comment>
<dbReference type="NCBIfam" id="NF007691">
    <property type="entry name" value="PRK10369.1"/>
    <property type="match status" value="1"/>
</dbReference>
<dbReference type="InterPro" id="IPR003568">
    <property type="entry name" value="Cyt_c_biogenesis_CcmF"/>
</dbReference>
<evidence type="ECO:0000256" key="10">
    <source>
        <dbReference type="SAM" id="Phobius"/>
    </source>
</evidence>
<feature type="transmembrane region" description="Helical" evidence="10">
    <location>
        <begin position="276"/>
        <end position="293"/>
    </location>
</feature>
<dbReference type="InterPro" id="IPR032523">
    <property type="entry name" value="CcmF_C"/>
</dbReference>
<evidence type="ECO:0000256" key="6">
    <source>
        <dbReference type="ARBA" id="ARBA00022748"/>
    </source>
</evidence>
<dbReference type="EMBL" id="FXAN01000051">
    <property type="protein sequence ID" value="SMG00232.1"/>
    <property type="molecule type" value="Genomic_DNA"/>
</dbReference>
<dbReference type="PANTHER" id="PTHR43653:SF1">
    <property type="entry name" value="CYTOCHROME C-TYPE BIOGENESIS PROTEIN CCMF"/>
    <property type="match status" value="1"/>
</dbReference>
<feature type="transmembrane region" description="Helical" evidence="10">
    <location>
        <begin position="47"/>
        <end position="66"/>
    </location>
</feature>
<evidence type="ECO:0000256" key="1">
    <source>
        <dbReference type="ARBA" id="ARBA00004429"/>
    </source>
</evidence>
<evidence type="ECO:0000256" key="2">
    <source>
        <dbReference type="ARBA" id="ARBA00009186"/>
    </source>
</evidence>
<dbReference type="NCBIfam" id="TIGR00353">
    <property type="entry name" value="nrfE"/>
    <property type="match status" value="1"/>
</dbReference>
<dbReference type="GO" id="GO:0015232">
    <property type="term" value="F:heme transmembrane transporter activity"/>
    <property type="evidence" value="ECO:0007669"/>
    <property type="project" value="InterPro"/>
</dbReference>
<dbReference type="AlphaFoldDB" id="A0A238H4P4"/>
<feature type="transmembrane region" description="Helical" evidence="10">
    <location>
        <begin position="121"/>
        <end position="141"/>
    </location>
</feature>
<evidence type="ECO:0000259" key="12">
    <source>
        <dbReference type="Pfam" id="PF16327"/>
    </source>
</evidence>
<keyword evidence="5 10" id="KW-0812">Transmembrane</keyword>
<organism evidence="13 14">
    <name type="scientific">Burkholderia singularis</name>
    <dbReference type="NCBI Taxonomy" id="1503053"/>
    <lineage>
        <taxon>Bacteria</taxon>
        <taxon>Pseudomonadati</taxon>
        <taxon>Pseudomonadota</taxon>
        <taxon>Betaproteobacteria</taxon>
        <taxon>Burkholderiales</taxon>
        <taxon>Burkholderiaceae</taxon>
        <taxon>Burkholderia</taxon>
        <taxon>pseudomallei group</taxon>
    </lineage>
</organism>
<dbReference type="GO" id="GO:0016829">
    <property type="term" value="F:lyase activity"/>
    <property type="evidence" value="ECO:0007669"/>
    <property type="project" value="UniProtKB-KW"/>
</dbReference>
<feature type="transmembrane region" description="Helical" evidence="10">
    <location>
        <begin position="6"/>
        <end position="26"/>
    </location>
</feature>
<feature type="transmembrane region" description="Helical" evidence="10">
    <location>
        <begin position="450"/>
        <end position="469"/>
    </location>
</feature>
<feature type="transmembrane region" description="Helical" evidence="10">
    <location>
        <begin position="313"/>
        <end position="331"/>
    </location>
</feature>
<feature type="transmembrane region" description="Helical" evidence="10">
    <location>
        <begin position="489"/>
        <end position="513"/>
    </location>
</feature>
<keyword evidence="6" id="KW-0201">Cytochrome c-type biogenesis</keyword>
<keyword evidence="3" id="KW-1003">Cell membrane</keyword>
<evidence type="ECO:0000256" key="7">
    <source>
        <dbReference type="ARBA" id="ARBA00022989"/>
    </source>
</evidence>
<comment type="function">
    <text evidence="9">Required for the biogenesis of c-type cytochromes. Possible subunit of a heme lyase.</text>
</comment>
<dbReference type="Proteomes" id="UP000198460">
    <property type="component" value="Unassembled WGS sequence"/>
</dbReference>
<comment type="subcellular location">
    <subcellularLocation>
        <location evidence="1">Cell inner membrane</location>
        <topology evidence="1">Multi-pass membrane protein</topology>
    </subcellularLocation>
</comment>
<dbReference type="PRINTS" id="PR01411">
    <property type="entry name" value="CCMFBIOGNSIS"/>
</dbReference>
<proteinExistence type="inferred from homology"/>
<feature type="transmembrane region" description="Helical" evidence="10">
    <location>
        <begin position="393"/>
        <end position="413"/>
    </location>
</feature>
<dbReference type="GO" id="GO:0005886">
    <property type="term" value="C:plasma membrane"/>
    <property type="evidence" value="ECO:0007669"/>
    <property type="project" value="UniProtKB-SubCell"/>
</dbReference>
<feature type="transmembrane region" description="Helical" evidence="10">
    <location>
        <begin position="247"/>
        <end position="264"/>
    </location>
</feature>
<keyword evidence="13" id="KW-0456">Lyase</keyword>
<feature type="transmembrane region" description="Helical" evidence="10">
    <location>
        <begin position="213"/>
        <end position="241"/>
    </location>
</feature>
<dbReference type="Pfam" id="PF01578">
    <property type="entry name" value="Cytochrom_C_asm"/>
    <property type="match status" value="1"/>
</dbReference>
<evidence type="ECO:0000313" key="14">
    <source>
        <dbReference type="Proteomes" id="UP000198460"/>
    </source>
</evidence>
<dbReference type="GO" id="GO:0017004">
    <property type="term" value="P:cytochrome complex assembly"/>
    <property type="evidence" value="ECO:0007669"/>
    <property type="project" value="UniProtKB-KW"/>
</dbReference>
<keyword evidence="4" id="KW-0997">Cell inner membrane</keyword>
<dbReference type="RefSeq" id="WP_089340494.1">
    <property type="nucleotide sequence ID" value="NZ_FXAN01000051.1"/>
</dbReference>
<dbReference type="GO" id="GO:0020037">
    <property type="term" value="F:heme binding"/>
    <property type="evidence" value="ECO:0007669"/>
    <property type="project" value="InterPro"/>
</dbReference>
<reference evidence="13 14" key="1">
    <citation type="submission" date="2017-04" db="EMBL/GenBank/DDBJ databases">
        <authorList>
            <person name="Afonso C.L."/>
            <person name="Miller P.J."/>
            <person name="Scott M.A."/>
            <person name="Spackman E."/>
            <person name="Goraichik I."/>
            <person name="Dimitrov K.M."/>
            <person name="Suarez D.L."/>
            <person name="Swayne D.E."/>
        </authorList>
    </citation>
    <scope>NUCLEOTIDE SEQUENCE [LARGE SCALE GENOMIC DNA]</scope>
    <source>
        <strain evidence="13">LMG 28154</strain>
    </source>
</reference>
<feature type="transmembrane region" description="Helical" evidence="10">
    <location>
        <begin position="352"/>
        <end position="373"/>
    </location>
</feature>
<feature type="transmembrane region" description="Helical" evidence="10">
    <location>
        <begin position="622"/>
        <end position="639"/>
    </location>
</feature>
<keyword evidence="7 10" id="KW-1133">Transmembrane helix</keyword>
<feature type="domain" description="Cytochrome c assembly protein" evidence="11">
    <location>
        <begin position="89"/>
        <end position="295"/>
    </location>
</feature>
<evidence type="ECO:0000313" key="13">
    <source>
        <dbReference type="EMBL" id="SMG00232.1"/>
    </source>
</evidence>
<gene>
    <name evidence="13" type="ORF">BSIN_3300</name>
</gene>
<dbReference type="Pfam" id="PF16327">
    <property type="entry name" value="CcmF_C"/>
    <property type="match status" value="1"/>
</dbReference>
<evidence type="ECO:0000259" key="11">
    <source>
        <dbReference type="Pfam" id="PF01578"/>
    </source>
</evidence>